<dbReference type="Gene3D" id="2.170.130.10">
    <property type="entry name" value="TonB-dependent receptor, plug domain"/>
    <property type="match status" value="1"/>
</dbReference>
<dbReference type="STRING" id="1033731.SAMN05444145_10127"/>
<name>A0A1H3WZ71_9BACT</name>
<dbReference type="InterPro" id="IPR036942">
    <property type="entry name" value="Beta-barrel_TonB_sf"/>
</dbReference>
<reference evidence="15 16" key="1">
    <citation type="submission" date="2016-10" db="EMBL/GenBank/DDBJ databases">
        <authorList>
            <person name="de Groot N.N."/>
        </authorList>
    </citation>
    <scope>NUCLEOTIDE SEQUENCE [LARGE SCALE GENOMIC DNA]</scope>
    <source>
        <strain evidence="15 16">DSM 25383</strain>
    </source>
</reference>
<evidence type="ECO:0000256" key="2">
    <source>
        <dbReference type="ARBA" id="ARBA00022448"/>
    </source>
</evidence>
<proteinExistence type="inferred from homology"/>
<protein>
    <submittedName>
        <fullName evidence="15">Outer membrane receptor for ferrienterochelin and colicins</fullName>
    </submittedName>
</protein>
<keyword evidence="5 12" id="KW-0732">Signal</keyword>
<feature type="chain" id="PRO_5010289079" evidence="12">
    <location>
        <begin position="22"/>
        <end position="945"/>
    </location>
</feature>
<keyword evidence="4" id="KW-0812">Transmembrane</keyword>
<dbReference type="Gene3D" id="2.40.170.20">
    <property type="entry name" value="TonB-dependent receptor, beta-barrel domain"/>
    <property type="match status" value="1"/>
</dbReference>
<evidence type="ECO:0000259" key="13">
    <source>
        <dbReference type="Pfam" id="PF00593"/>
    </source>
</evidence>
<dbReference type="PANTHER" id="PTHR30069:SF29">
    <property type="entry name" value="HEMOGLOBIN AND HEMOGLOBIN-HAPTOGLOBIN-BINDING PROTEIN 1-RELATED"/>
    <property type="match status" value="1"/>
</dbReference>
<dbReference type="Pfam" id="PF07715">
    <property type="entry name" value="Plug"/>
    <property type="match status" value="1"/>
</dbReference>
<dbReference type="GO" id="GO:0015344">
    <property type="term" value="F:siderophore uptake transmembrane transporter activity"/>
    <property type="evidence" value="ECO:0007669"/>
    <property type="project" value="TreeGrafter"/>
</dbReference>
<dbReference type="GO" id="GO:0009279">
    <property type="term" value="C:cell outer membrane"/>
    <property type="evidence" value="ECO:0007669"/>
    <property type="project" value="UniProtKB-SubCell"/>
</dbReference>
<keyword evidence="3" id="KW-1134">Transmembrane beta strand</keyword>
<dbReference type="InterPro" id="IPR000531">
    <property type="entry name" value="Beta-barrel_TonB"/>
</dbReference>
<dbReference type="SUPFAM" id="SSF56935">
    <property type="entry name" value="Porins"/>
    <property type="match status" value="1"/>
</dbReference>
<dbReference type="PANTHER" id="PTHR30069">
    <property type="entry name" value="TONB-DEPENDENT OUTER MEMBRANE RECEPTOR"/>
    <property type="match status" value="1"/>
</dbReference>
<evidence type="ECO:0000256" key="3">
    <source>
        <dbReference type="ARBA" id="ARBA00022452"/>
    </source>
</evidence>
<dbReference type="AlphaFoldDB" id="A0A1H3WZ71"/>
<feature type="region of interest" description="Disordered" evidence="11">
    <location>
        <begin position="200"/>
        <end position="228"/>
    </location>
</feature>
<feature type="compositionally biased region" description="Polar residues" evidence="11">
    <location>
        <begin position="200"/>
        <end position="220"/>
    </location>
</feature>
<keyword evidence="2" id="KW-0813">Transport</keyword>
<dbReference type="Gene3D" id="2.60.40.1120">
    <property type="entry name" value="Carboxypeptidase-like, regulatory domain"/>
    <property type="match status" value="1"/>
</dbReference>
<feature type="domain" description="TonB-dependent receptor-like beta-barrel" evidence="13">
    <location>
        <begin position="305"/>
        <end position="833"/>
    </location>
</feature>
<evidence type="ECO:0000256" key="6">
    <source>
        <dbReference type="ARBA" id="ARBA00023077"/>
    </source>
</evidence>
<dbReference type="InterPro" id="IPR037066">
    <property type="entry name" value="Plug_dom_sf"/>
</dbReference>
<dbReference type="InterPro" id="IPR012910">
    <property type="entry name" value="Plug_dom"/>
</dbReference>
<keyword evidence="8 15" id="KW-0675">Receptor</keyword>
<keyword evidence="9" id="KW-0998">Cell outer membrane</keyword>
<comment type="similarity">
    <text evidence="10">Belongs to the TonB-dependent receptor family.</text>
</comment>
<sequence>MIRAFRLLSITLLLAIYDAHAQKSSTPLYSISGRVVNAETGEPVALASFVVNNTIGVVTDQKGAFRLDKLKGGPITYNVSFLGYSPVERKLVLSADIKDLQIALTPLSLGLEEVVVTAQPTGAGSTSKIGEEAIRHIQPMSIGDMFQLLPGNLSVNPNLNGVGQAAIREIGSNANNALGAAVIVDGAPLSNDGNLQALSPSLAGSASNQSQNGMSDQTTAGKGVDLRSVSPDNVESMEVIRGIPSVEYGNLTSGVVIVKTKTGSTPWEAKFKADPYSKMVYAGKGFTLKNGSAINAGIDWTQSFGDTRKRYLGYDRITATLGYSKSFDVAGRPMLLRLNGSFYSNVNNSKTDPQMQVTSSTFKNKSIGARLNAEGSWKINGAALTALEYGFMVSQAYQSDQLHDYIASASSVVTNTLKPGVGLGTFLPSSYYSDYEIEGKPLSVYLQVKANKIIQLGGGGNFTNLRAGVDWRYDANYGGGLIFDIRQPPQNTSSQALRPRSFRDVPALNNLAFFFEDRLNLKIGGTSLALQAGVRLTNMFLDPQARQDDIFVAEPRVNLNYSLYEGPRAAVAVTGGWGLSYKMPTLLYLYPDDAYFDRVSLAKISNTDPTGTLGVMTTDILTDLANPNLKPARSRKYEAGLSFRLGRVRGMVTYFREKHTNEFGFSTTPHYMHYETYDVPSEATDLRFDNGKVTYTDESGRTVEAATKKEDYIATYYRPTNNSRTEKQGVEYSFDLGSWRALRTSLIIDGAWFHIRRTDEQEYYSKINETYDYIRLMPAGSGTLQNRVNTNFRFITHIPQLKLVFSTTMQVVWYESQQNVWQDGSGNDLFSLSEDGKFMQVMPVGFYDKQGNYTAWQKGFEGRPEYSQMVGKSLATAYDRETFRPWVMFNFRLTKEIGRVAELSFTANNFTRTSRWHYYDTRTGYKQIYPDMYFGAELKLRIGSR</sequence>
<evidence type="ECO:0000259" key="14">
    <source>
        <dbReference type="Pfam" id="PF07715"/>
    </source>
</evidence>
<comment type="subcellular location">
    <subcellularLocation>
        <location evidence="1">Cell outer membrane</location>
        <topology evidence="1">Multi-pass membrane protein</topology>
    </subcellularLocation>
</comment>
<dbReference type="InterPro" id="IPR008969">
    <property type="entry name" value="CarboxyPept-like_regulatory"/>
</dbReference>
<dbReference type="EMBL" id="FNRI01000001">
    <property type="protein sequence ID" value="SDZ91548.1"/>
    <property type="molecule type" value="Genomic_DNA"/>
</dbReference>
<gene>
    <name evidence="15" type="ORF">SAMN05444145_10127</name>
</gene>
<evidence type="ECO:0000256" key="12">
    <source>
        <dbReference type="SAM" id="SignalP"/>
    </source>
</evidence>
<evidence type="ECO:0000256" key="5">
    <source>
        <dbReference type="ARBA" id="ARBA00022729"/>
    </source>
</evidence>
<feature type="domain" description="TonB-dependent receptor plug" evidence="14">
    <location>
        <begin position="123"/>
        <end position="254"/>
    </location>
</feature>
<evidence type="ECO:0000313" key="15">
    <source>
        <dbReference type="EMBL" id="SDZ91548.1"/>
    </source>
</evidence>
<dbReference type="RefSeq" id="WP_010258544.1">
    <property type="nucleotide sequence ID" value="NZ_CAEG01000001.1"/>
</dbReference>
<dbReference type="OrthoDB" id="1151166at2"/>
<dbReference type="SUPFAM" id="SSF49464">
    <property type="entry name" value="Carboxypeptidase regulatory domain-like"/>
    <property type="match status" value="1"/>
</dbReference>
<keyword evidence="7 10" id="KW-0472">Membrane</keyword>
<dbReference type="InterPro" id="IPR039426">
    <property type="entry name" value="TonB-dep_rcpt-like"/>
</dbReference>
<dbReference type="Pfam" id="PF13715">
    <property type="entry name" value="CarbopepD_reg_2"/>
    <property type="match status" value="1"/>
</dbReference>
<evidence type="ECO:0000256" key="4">
    <source>
        <dbReference type="ARBA" id="ARBA00022692"/>
    </source>
</evidence>
<feature type="signal peptide" evidence="12">
    <location>
        <begin position="1"/>
        <end position="21"/>
    </location>
</feature>
<evidence type="ECO:0000256" key="9">
    <source>
        <dbReference type="ARBA" id="ARBA00023237"/>
    </source>
</evidence>
<accession>A0A1H3WZ71</accession>
<dbReference type="GO" id="GO:0044718">
    <property type="term" value="P:siderophore transmembrane transport"/>
    <property type="evidence" value="ECO:0007669"/>
    <property type="project" value="TreeGrafter"/>
</dbReference>
<evidence type="ECO:0000256" key="1">
    <source>
        <dbReference type="ARBA" id="ARBA00004571"/>
    </source>
</evidence>
<dbReference type="Pfam" id="PF00593">
    <property type="entry name" value="TonB_dep_Rec_b-barrel"/>
    <property type="match status" value="1"/>
</dbReference>
<evidence type="ECO:0000256" key="11">
    <source>
        <dbReference type="SAM" id="MobiDB-lite"/>
    </source>
</evidence>
<organism evidence="15 16">
    <name type="scientific">Alistipes timonensis JC136</name>
    <dbReference type="NCBI Taxonomy" id="1033731"/>
    <lineage>
        <taxon>Bacteria</taxon>
        <taxon>Pseudomonadati</taxon>
        <taxon>Bacteroidota</taxon>
        <taxon>Bacteroidia</taxon>
        <taxon>Bacteroidales</taxon>
        <taxon>Rikenellaceae</taxon>
        <taxon>Alistipes</taxon>
    </lineage>
</organism>
<keyword evidence="6 10" id="KW-0798">TonB box</keyword>
<evidence type="ECO:0000256" key="10">
    <source>
        <dbReference type="RuleBase" id="RU003357"/>
    </source>
</evidence>
<evidence type="ECO:0000256" key="8">
    <source>
        <dbReference type="ARBA" id="ARBA00023170"/>
    </source>
</evidence>
<keyword evidence="16" id="KW-1185">Reference proteome</keyword>
<evidence type="ECO:0000313" key="16">
    <source>
        <dbReference type="Proteomes" id="UP000183253"/>
    </source>
</evidence>
<evidence type="ECO:0000256" key="7">
    <source>
        <dbReference type="ARBA" id="ARBA00023136"/>
    </source>
</evidence>
<dbReference type="Proteomes" id="UP000183253">
    <property type="component" value="Unassembled WGS sequence"/>
</dbReference>